<evidence type="ECO:0000313" key="3">
    <source>
        <dbReference type="Proteomes" id="UP001459277"/>
    </source>
</evidence>
<dbReference type="EMBL" id="JAZDWU010000003">
    <property type="protein sequence ID" value="KAL0009083.1"/>
    <property type="molecule type" value="Genomic_DNA"/>
</dbReference>
<proteinExistence type="predicted"/>
<evidence type="ECO:0000256" key="1">
    <source>
        <dbReference type="SAM" id="MobiDB-lite"/>
    </source>
</evidence>
<dbReference type="PANTHER" id="PTHR47770:SF1">
    <property type="entry name" value="PLANT UBX DOMAIN-CONTAINING PROTEIN 11"/>
    <property type="match status" value="1"/>
</dbReference>
<reference evidence="2 3" key="1">
    <citation type="submission" date="2024-01" db="EMBL/GenBank/DDBJ databases">
        <title>A telomere-to-telomere, gap-free genome of sweet tea (Lithocarpus litseifolius).</title>
        <authorList>
            <person name="Zhou J."/>
        </authorList>
    </citation>
    <scope>NUCLEOTIDE SEQUENCE [LARGE SCALE GENOMIC DNA]</scope>
    <source>
        <strain evidence="2">Zhou-2022a</strain>
        <tissue evidence="2">Leaf</tissue>
    </source>
</reference>
<gene>
    <name evidence="2" type="ORF">SO802_010585</name>
</gene>
<feature type="compositionally biased region" description="Basic and acidic residues" evidence="1">
    <location>
        <begin position="67"/>
        <end position="78"/>
    </location>
</feature>
<evidence type="ECO:0000313" key="2">
    <source>
        <dbReference type="EMBL" id="KAL0009083.1"/>
    </source>
</evidence>
<protein>
    <submittedName>
        <fullName evidence="2">Uncharacterized protein</fullName>
    </submittedName>
</protein>
<feature type="region of interest" description="Disordered" evidence="1">
    <location>
        <begin position="33"/>
        <end position="97"/>
    </location>
</feature>
<dbReference type="PANTHER" id="PTHR47770">
    <property type="entry name" value="PLANT UBX DOMAIN-CONTAINING PROTEIN 11"/>
    <property type="match status" value="1"/>
</dbReference>
<sequence>MLKRALLTYSVYAIAGPNPTHRNNFAGIERSYSQYSANQSTSAAARDDDGKKRQPTTSHFGSNIHTLKHDEDDGRFSDRNSFWNGNSTQYGGDNDGK</sequence>
<accession>A0AAW2DHK9</accession>
<keyword evidence="3" id="KW-1185">Reference proteome</keyword>
<comment type="caution">
    <text evidence="2">The sequence shown here is derived from an EMBL/GenBank/DDBJ whole genome shotgun (WGS) entry which is preliminary data.</text>
</comment>
<feature type="compositionally biased region" description="Polar residues" evidence="1">
    <location>
        <begin position="55"/>
        <end position="65"/>
    </location>
</feature>
<feature type="compositionally biased region" description="Polar residues" evidence="1">
    <location>
        <begin position="79"/>
        <end position="91"/>
    </location>
</feature>
<dbReference type="Proteomes" id="UP001459277">
    <property type="component" value="Unassembled WGS sequence"/>
</dbReference>
<dbReference type="AlphaFoldDB" id="A0AAW2DHK9"/>
<feature type="compositionally biased region" description="Polar residues" evidence="1">
    <location>
        <begin position="33"/>
        <end position="43"/>
    </location>
</feature>
<organism evidence="2 3">
    <name type="scientific">Lithocarpus litseifolius</name>
    <dbReference type="NCBI Taxonomy" id="425828"/>
    <lineage>
        <taxon>Eukaryota</taxon>
        <taxon>Viridiplantae</taxon>
        <taxon>Streptophyta</taxon>
        <taxon>Embryophyta</taxon>
        <taxon>Tracheophyta</taxon>
        <taxon>Spermatophyta</taxon>
        <taxon>Magnoliopsida</taxon>
        <taxon>eudicotyledons</taxon>
        <taxon>Gunneridae</taxon>
        <taxon>Pentapetalae</taxon>
        <taxon>rosids</taxon>
        <taxon>fabids</taxon>
        <taxon>Fagales</taxon>
        <taxon>Fagaceae</taxon>
        <taxon>Lithocarpus</taxon>
    </lineage>
</organism>
<name>A0AAW2DHK9_9ROSI</name>